<geneLocation type="nucleomorph" evidence="1"/>
<dbReference type="AlphaFoldDB" id="A9BKC9"/>
<dbReference type="RefSeq" id="XP_001712287.1">
    <property type="nucleotide sequence ID" value="XM_001712235.1"/>
</dbReference>
<evidence type="ECO:0000313" key="2">
    <source>
        <dbReference type="Proteomes" id="UP000243127"/>
    </source>
</evidence>
<sequence>MSQNNRRKTIFSRKITYFFLINHINAVNMTKKNFKFFFNCLCFYFNRFFKRDRKKLSFFIVCPSFFMINKKKIFFSLKKKKIFEREISTFLIGKKFHSHLKKISKTTTKTKTFFQNGKTFLKYLKRTKIILEKKKNFFFLFNPWFISEKKRVSKVIFLKRNFIKPFDSTMTLVSKLLKNKKNLIFSNCFSILKKTKFFSGLEQTHVINFRKKNLDPKYIHYLKDFNSGLSYFLHFFGEEEENFFFKKIDSQEILLKIKFYNECSVEIKFC</sequence>
<name>A9BKC9_HEMAN</name>
<accession>A9BKC9</accession>
<reference evidence="1 2" key="1">
    <citation type="journal article" date="2007" name="Proc. Natl. Acad. Sci. U.S.A.">
        <title>Nucleomorph genome of Hemiselmis andersenii reveals complete intron loss and compaction as a driver of protein structure and function.</title>
        <authorList>
            <person name="Lane C.E."/>
            <person name="van den Heuvel K."/>
            <person name="Kozera C."/>
            <person name="Curtis B.A."/>
            <person name="Parsons B.J."/>
            <person name="Bowman S."/>
            <person name="Archibald J.M."/>
        </authorList>
    </citation>
    <scope>NUCLEOTIDE SEQUENCE [LARGE SCALE GENOMIC DNA]</scope>
    <source>
        <strain evidence="1 2">CCMP644</strain>
    </source>
</reference>
<keyword evidence="1" id="KW-0542">Nucleomorph</keyword>
<evidence type="ECO:0000313" key="1">
    <source>
        <dbReference type="EMBL" id="ABW97962.1"/>
    </source>
</evidence>
<organism evidence="1 2">
    <name type="scientific">Hemiselmis andersenii</name>
    <name type="common">Cryptophyte alga</name>
    <dbReference type="NCBI Taxonomy" id="464988"/>
    <lineage>
        <taxon>Eukaryota</taxon>
        <taxon>Cryptophyceae</taxon>
        <taxon>Cryptomonadales</taxon>
        <taxon>Hemiselmidaceae</taxon>
        <taxon>Hemiselmis</taxon>
    </lineage>
</organism>
<protein>
    <submittedName>
        <fullName evidence="1">Uncharacterized protein</fullName>
    </submittedName>
</protein>
<dbReference type="GeneID" id="5739779"/>
<gene>
    <name evidence="1" type="ORF">HAN_1g122</name>
</gene>
<proteinExistence type="predicted"/>
<dbReference type="EMBL" id="CP000881">
    <property type="protein sequence ID" value="ABW97962.1"/>
    <property type="molecule type" value="Genomic_DNA"/>
</dbReference>
<dbReference type="Proteomes" id="UP000243127">
    <property type="component" value="Nucleomorph 1"/>
</dbReference>